<dbReference type="GO" id="GO:1990351">
    <property type="term" value="C:transporter complex"/>
    <property type="evidence" value="ECO:0007669"/>
    <property type="project" value="TreeGrafter"/>
</dbReference>
<proteinExistence type="predicted"/>
<dbReference type="GO" id="GO:0061024">
    <property type="term" value="P:membrane organization"/>
    <property type="evidence" value="ECO:0007669"/>
    <property type="project" value="InterPro"/>
</dbReference>
<feature type="chain" id="PRO_5002894894" evidence="1">
    <location>
        <begin position="24"/>
        <end position="730"/>
    </location>
</feature>
<reference evidence="3 4" key="1">
    <citation type="journal article" date="2011" name="J. Bacteriol.">
        <title>Genome sequence of 'Pedosphaera parvula' Ellin514, an aerobic Verrucomicrobial isolate from pasture soil.</title>
        <authorList>
            <person name="Kant R."/>
            <person name="van Passel M.W."/>
            <person name="Sangwan P."/>
            <person name="Palva A."/>
            <person name="Lucas S."/>
            <person name="Copeland A."/>
            <person name="Lapidus A."/>
            <person name="Glavina Del Rio T."/>
            <person name="Dalin E."/>
            <person name="Tice H."/>
            <person name="Bruce D."/>
            <person name="Goodwin L."/>
            <person name="Pitluck S."/>
            <person name="Chertkov O."/>
            <person name="Larimer F.W."/>
            <person name="Land M.L."/>
            <person name="Hauser L."/>
            <person name="Brettin T.S."/>
            <person name="Detter J.C."/>
            <person name="Han S."/>
            <person name="de Vos W.M."/>
            <person name="Janssen P.H."/>
            <person name="Smidt H."/>
        </authorList>
    </citation>
    <scope>NUCLEOTIDE SEQUENCE [LARGE SCALE GENOMIC DNA]</scope>
    <source>
        <strain evidence="3 4">Ellin514</strain>
    </source>
</reference>
<protein>
    <submittedName>
        <fullName evidence="3">Organic solvent tolerance protein</fullName>
    </submittedName>
</protein>
<name>B9XKW6_PEDPL</name>
<keyword evidence="4" id="KW-1185">Reference proteome</keyword>
<sequence length="730" mass="84034" precursor="true">MTKLRTPFLFFLLWVAFLCGAQAAEEPVPIEIHPLGSETNNLVEFDFSSNIATITNAFIVTYGQTVMTAQRATINQVTGDVFAEGSVRVQKDDQTWTGEHVHYNFLTGEMDSNRFRTGRYPFFAEGQGLHRDPTNQAYIATNTVITADDYEHPREKIRAKTLKIVPGKYFEARQATLYVGNVPVFFFPYYKRGLGEHQNNFSYVPGYRSTFGPYLLSSYNWFYDDKLSGSIHADWREKRGFGAGPDFNLHLGEYGDGMMRYYYTHDDNPGVNQNNQPIPNDRQRFYFSYTGSLRTNLEVNSQVAYQSDQYVIRDFFESEYLRNVEPNTFVEVNQLWQNWSLDGLVQPRVNGFFETVERLPDVRLTGFRQQILDTPLYYESESSAGYFQRLFSDTNTFSTNYAAARADTYHQITMPENFFGWLNLTPRVGGRFTYYSEASGPGATTDEQYRTVFNTGAELSTKASQVWPGVRNHFLDMDGLRHIVEPSMNYVYVPSPSVAPSQLPQFDYVLTNSLRLLPIEFPEFNAIDSIDSENVIRWGLRNRLQTKRDGKIDDLLNWAIYTDWRLKPSSGQTTFSDIFSDLSLKPRSWLTLSSFTRFDPQGANFQVAQQSIVIQPNDRWSWAGGYFYLRQGPLFGEGHNLFTSAFFYRFNENWGARVSHHFEAQTGTMQEQYYTLYRDLRSWTAALTLRVRDNNPGATDYTIAVSFSIKAMPRFRLGQDTANASTLVGY</sequence>
<dbReference type="STRING" id="320771.Cflav_PD2304"/>
<dbReference type="RefSeq" id="WP_007416459.1">
    <property type="nucleotide sequence ID" value="NZ_ABOX02000027.1"/>
</dbReference>
<evidence type="ECO:0000259" key="2">
    <source>
        <dbReference type="Pfam" id="PF04453"/>
    </source>
</evidence>
<dbReference type="PANTHER" id="PTHR30189">
    <property type="entry name" value="LPS-ASSEMBLY PROTEIN"/>
    <property type="match status" value="1"/>
</dbReference>
<dbReference type="Pfam" id="PF04453">
    <property type="entry name" value="LptD"/>
    <property type="match status" value="1"/>
</dbReference>
<dbReference type="AlphaFoldDB" id="B9XKW6"/>
<dbReference type="InterPro" id="IPR050218">
    <property type="entry name" value="LptD"/>
</dbReference>
<keyword evidence="1" id="KW-0732">Signal</keyword>
<dbReference type="InterPro" id="IPR007543">
    <property type="entry name" value="LptD_C"/>
</dbReference>
<feature type="domain" description="LptD C-terminal" evidence="2">
    <location>
        <begin position="281"/>
        <end position="654"/>
    </location>
</feature>
<comment type="caution">
    <text evidence="3">The sequence shown here is derived from an EMBL/GenBank/DDBJ whole genome shotgun (WGS) entry which is preliminary data.</text>
</comment>
<dbReference type="EMBL" id="ABOX02000027">
    <property type="protein sequence ID" value="EEF59460.1"/>
    <property type="molecule type" value="Genomic_DNA"/>
</dbReference>
<dbReference type="OrthoDB" id="9816218at2"/>
<organism evidence="3 4">
    <name type="scientific">Pedosphaera parvula (strain Ellin514)</name>
    <dbReference type="NCBI Taxonomy" id="320771"/>
    <lineage>
        <taxon>Bacteria</taxon>
        <taxon>Pseudomonadati</taxon>
        <taxon>Verrucomicrobiota</taxon>
        <taxon>Pedosphaerae</taxon>
        <taxon>Pedosphaerales</taxon>
        <taxon>Pedosphaeraceae</taxon>
        <taxon>Pedosphaera</taxon>
    </lineage>
</organism>
<gene>
    <name evidence="3" type="ORF">Cflav_PD2304</name>
</gene>
<evidence type="ECO:0000313" key="4">
    <source>
        <dbReference type="Proteomes" id="UP000003688"/>
    </source>
</evidence>
<evidence type="ECO:0000313" key="3">
    <source>
        <dbReference type="EMBL" id="EEF59460.1"/>
    </source>
</evidence>
<dbReference type="PANTHER" id="PTHR30189:SF1">
    <property type="entry name" value="LPS-ASSEMBLY PROTEIN LPTD"/>
    <property type="match status" value="1"/>
</dbReference>
<dbReference type="Proteomes" id="UP000003688">
    <property type="component" value="Unassembled WGS sequence"/>
</dbReference>
<feature type="signal peptide" evidence="1">
    <location>
        <begin position="1"/>
        <end position="23"/>
    </location>
</feature>
<accession>B9XKW6</accession>
<evidence type="ECO:0000256" key="1">
    <source>
        <dbReference type="SAM" id="SignalP"/>
    </source>
</evidence>
<dbReference type="GO" id="GO:0009279">
    <property type="term" value="C:cell outer membrane"/>
    <property type="evidence" value="ECO:0007669"/>
    <property type="project" value="TreeGrafter"/>
</dbReference>